<keyword evidence="2" id="KW-1185">Reference proteome</keyword>
<dbReference type="Gene3D" id="1.25.10.10">
    <property type="entry name" value="Leucine-rich Repeat Variant"/>
    <property type="match status" value="1"/>
</dbReference>
<comment type="caution">
    <text evidence="1">The sequence shown here is derived from an EMBL/GenBank/DDBJ whole genome shotgun (WGS) entry which is preliminary data.</text>
</comment>
<protein>
    <submittedName>
        <fullName evidence="1">Uncharacterized protein</fullName>
    </submittedName>
</protein>
<proteinExistence type="predicted"/>
<dbReference type="GeneID" id="94834251"/>
<dbReference type="RefSeq" id="XP_068365878.1">
    <property type="nucleotide sequence ID" value="XM_068499547.1"/>
</dbReference>
<dbReference type="EMBL" id="MLAK01000557">
    <property type="protein sequence ID" value="OHT12742.1"/>
    <property type="molecule type" value="Genomic_DNA"/>
</dbReference>
<name>A0A1J4KSV4_9EUKA</name>
<dbReference type="VEuPathDB" id="TrichDB:TRFO_17375"/>
<evidence type="ECO:0000313" key="1">
    <source>
        <dbReference type="EMBL" id="OHT12742.1"/>
    </source>
</evidence>
<sequence>MEYKKLYHLQKTSFIFDNDINGFTNQLTIHMYDQDDNILSQKQSKLNYEESKNKLTHASVTLNQVYLNKQYEHIHKVFELFDDLSFVDEIEIHSALVRNGTFVILTNLINTENIDSNDLIVEQNTEEALSIVLKMVQQSVRATYEFFKLRIIDIIALNDPSYSAISKNMSMYIISNIIKDIDNDKFLAFLKFLLKEAEHLKNGDNQLNWIFGMIERNHTEKNLCIAAFHLIFAICYKISCLPVSDLTSHAAVMFIQKIYDDYLEECHEPKARYELYRAVYNLCYQFPSFTGTLFNNKEKLLPFINNFRSSNESAVVLSLNFFGLLYSQAPNEKYQFDIINAIPWGNLLIKWENESLSWNSVFLQIIDHMSVNPMALEIFWNQGIFNKLISHNNTFSMQSRITICQTLINIINRIPPNECLKFIQNGIYELFFDILEFDSCQFVETVLDCMHIMNEKMKTLGNIQIIVDEYMKNDAVSILQCLDKLEDKAKTLCIEIGLLSENE</sequence>
<organism evidence="1 2">
    <name type="scientific">Tritrichomonas foetus</name>
    <dbReference type="NCBI Taxonomy" id="1144522"/>
    <lineage>
        <taxon>Eukaryota</taxon>
        <taxon>Metamonada</taxon>
        <taxon>Parabasalia</taxon>
        <taxon>Tritrichomonadida</taxon>
        <taxon>Tritrichomonadidae</taxon>
        <taxon>Tritrichomonas</taxon>
    </lineage>
</organism>
<gene>
    <name evidence="1" type="ORF">TRFO_17375</name>
</gene>
<dbReference type="Proteomes" id="UP000179807">
    <property type="component" value="Unassembled WGS sequence"/>
</dbReference>
<dbReference type="SUPFAM" id="SSF48371">
    <property type="entry name" value="ARM repeat"/>
    <property type="match status" value="1"/>
</dbReference>
<dbReference type="InterPro" id="IPR011989">
    <property type="entry name" value="ARM-like"/>
</dbReference>
<reference evidence="1" key="1">
    <citation type="submission" date="2016-10" db="EMBL/GenBank/DDBJ databases">
        <authorList>
            <person name="Benchimol M."/>
            <person name="Almeida L.G."/>
            <person name="Vasconcelos A.T."/>
            <person name="Perreira-Neves A."/>
            <person name="Rosa I.A."/>
            <person name="Tasca T."/>
            <person name="Bogo M.R."/>
            <person name="de Souza W."/>
        </authorList>
    </citation>
    <scope>NUCLEOTIDE SEQUENCE [LARGE SCALE GENOMIC DNA]</scope>
    <source>
        <strain evidence="1">K</strain>
    </source>
</reference>
<dbReference type="InterPro" id="IPR016024">
    <property type="entry name" value="ARM-type_fold"/>
</dbReference>
<accession>A0A1J4KSV4</accession>
<dbReference type="AlphaFoldDB" id="A0A1J4KSV4"/>
<evidence type="ECO:0000313" key="2">
    <source>
        <dbReference type="Proteomes" id="UP000179807"/>
    </source>
</evidence>